<feature type="compositionally biased region" description="Low complexity" evidence="1">
    <location>
        <begin position="761"/>
        <end position="788"/>
    </location>
</feature>
<dbReference type="EMBL" id="BDRX01000086">
    <property type="protein sequence ID" value="GBF96797.1"/>
    <property type="molecule type" value="Genomic_DNA"/>
</dbReference>
<dbReference type="PANTHER" id="PTHR45725:SF18">
    <property type="entry name" value="ORC1-LIKE AAA ATPASE DOMAIN-CONTAINING PROTEIN"/>
    <property type="match status" value="1"/>
</dbReference>
<dbReference type="InParanoid" id="A0A2V0PHR5"/>
<keyword evidence="3" id="KW-0732">Signal</keyword>
<evidence type="ECO:0000256" key="2">
    <source>
        <dbReference type="SAM" id="Phobius"/>
    </source>
</evidence>
<organism evidence="4 5">
    <name type="scientific">Raphidocelis subcapitata</name>
    <dbReference type="NCBI Taxonomy" id="307507"/>
    <lineage>
        <taxon>Eukaryota</taxon>
        <taxon>Viridiplantae</taxon>
        <taxon>Chlorophyta</taxon>
        <taxon>core chlorophytes</taxon>
        <taxon>Chlorophyceae</taxon>
        <taxon>CS clade</taxon>
        <taxon>Sphaeropleales</taxon>
        <taxon>Selenastraceae</taxon>
        <taxon>Raphidocelis</taxon>
    </lineage>
</organism>
<gene>
    <name evidence="4" type="ORF">Rsub_09653</name>
</gene>
<feature type="transmembrane region" description="Helical" evidence="2">
    <location>
        <begin position="395"/>
        <end position="417"/>
    </location>
</feature>
<feature type="transmembrane region" description="Helical" evidence="2">
    <location>
        <begin position="335"/>
        <end position="356"/>
    </location>
</feature>
<dbReference type="Proteomes" id="UP000247498">
    <property type="component" value="Unassembled WGS sequence"/>
</dbReference>
<feature type="transmembrane region" description="Helical" evidence="2">
    <location>
        <begin position="363"/>
        <end position="383"/>
    </location>
</feature>
<feature type="chain" id="PRO_5016015830" evidence="3">
    <location>
        <begin position="27"/>
        <end position="1372"/>
    </location>
</feature>
<evidence type="ECO:0000313" key="4">
    <source>
        <dbReference type="EMBL" id="GBF96797.1"/>
    </source>
</evidence>
<accession>A0A2V0PHR5</accession>
<feature type="transmembrane region" description="Helical" evidence="2">
    <location>
        <begin position="429"/>
        <end position="451"/>
    </location>
</feature>
<dbReference type="PANTHER" id="PTHR45725">
    <property type="entry name" value="FORMIN HOMOLOGY 2 FAMILY MEMBER"/>
    <property type="match status" value="1"/>
</dbReference>
<feature type="compositionally biased region" description="Gly residues" evidence="1">
    <location>
        <begin position="740"/>
        <end position="760"/>
    </location>
</feature>
<proteinExistence type="predicted"/>
<feature type="compositionally biased region" description="Pro residues" evidence="1">
    <location>
        <begin position="46"/>
        <end position="59"/>
    </location>
</feature>
<evidence type="ECO:0000256" key="3">
    <source>
        <dbReference type="SAM" id="SignalP"/>
    </source>
</evidence>
<evidence type="ECO:0000256" key="1">
    <source>
        <dbReference type="SAM" id="MobiDB-lite"/>
    </source>
</evidence>
<feature type="signal peptide" evidence="3">
    <location>
        <begin position="1"/>
        <end position="26"/>
    </location>
</feature>
<feature type="region of interest" description="Disordered" evidence="1">
    <location>
        <begin position="34"/>
        <end position="65"/>
    </location>
</feature>
<comment type="caution">
    <text evidence="4">The sequence shown here is derived from an EMBL/GenBank/DDBJ whole genome shotgun (WGS) entry which is preliminary data.</text>
</comment>
<keyword evidence="2" id="KW-0812">Transmembrane</keyword>
<dbReference type="InterPro" id="IPR051425">
    <property type="entry name" value="Formin_Homology"/>
</dbReference>
<keyword evidence="2" id="KW-0472">Membrane</keyword>
<reference evidence="4 5" key="1">
    <citation type="journal article" date="2018" name="Sci. Rep.">
        <title>Raphidocelis subcapitata (=Pseudokirchneriella subcapitata) provides an insight into genome evolution and environmental adaptations in the Sphaeropleales.</title>
        <authorList>
            <person name="Suzuki S."/>
            <person name="Yamaguchi H."/>
            <person name="Nakajima N."/>
            <person name="Kawachi M."/>
        </authorList>
    </citation>
    <scope>NUCLEOTIDE SEQUENCE [LARGE SCALE GENOMIC DNA]</scope>
    <source>
        <strain evidence="4 5">NIES-35</strain>
    </source>
</reference>
<protein>
    <submittedName>
        <fullName evidence="4">Uncharacterized protein</fullName>
    </submittedName>
</protein>
<sequence>MARPQRGAARRACAALLLALFAVSAASDHAAGGARSLQQDGAAAAAPPPACSPPPPPVQRPAGAPERVSALVAAAMAAHAPQDGRMLTPKSALKIATALGGVDGLGSVRPSAGSPAEAAAESLAAITGEPAAAAAAAALGAAVPIDAAPAAAAAAASPDASAPQRASALFKQSAGGAPTPTYSIASLLTKPECPIMSRITKMTCTTHPVTSNVVAIAYETSSGTTEQVCSPVCSGCKSVTTNLEPHEFTSMMGIYKSNDGLAVAGIVHILNTKRYLMCGDGVASAGELVVWGPVADDSLLANGNPFKAVSSLLGVCSMSTTAPSLQRMGDVCFSWAHAVALAVALPVAFTVTVTVTVTLPLTIAVAVAVAIAVAVAVALPFPLSLPIAVAVTRALALAVAVAVPIAVAVAVALPFPLSLPVAVAVTRALAVAVAVAPAVAVTVAVAFPLSLPVAVAVPFPLAVPPSDLGGKAVCDDALLKEARKSLEQLVKDVANTTVGFGPTEWVARVEALSCIYTPSLAGDAPSAQWQFNITICSTSQSHDTLITAAKNLYIGLGAKRAVCDKNYDMFSRSTAARYQQMGARAAASAIHAEALAARGSARALLQSSGGYAFCSVVAPNLRPYPVVCVNYPWKTNFTCDATPPGGWGNIVSCTPRAGSTGSAVEPTAYIVRDPGSATNPLKVAVVNFKNSAGAASTEFEAAASMARAASSAEAEAGAPQEDWDVYLDRALVWRRRPKGEGGADGSGANGNGTEGSGAEGAGSEAGTSDAGAAAAEGEPAGAAPWRARAASDDTGPVQPMTPPNYIDVSIAANDLYRGFNGLNLQTEGLSPTDAAIAAGPGLVLNAVAGKAAFYSTDSIGNSTGTPVATATFPNLFANVLSSTAPAEFTDADRAFSAPSAIYDKITGRYYLAAGLNFQKIANNTPPIYPASGDTGILIGASGPAGGDATGEWGVMSVSVNACGDGAYDLVDMLQITHDRYGLFVTVAIHCMTGAPVPSSRRVLIFAIDKEAAAGARELNNVAVWDVTAGVGGLEAEVVSAMPARPQGPGEASRDSAFFIAQNIAGDPTQAVLGVSVFVVTRTSLLTDAVVRDKRKPKMCMANIKKSSDLIYYNDGTDIYDKSKYIPAGQQSAADESFTQAGPTLYSGLWTHMYSAALNASQSGISLWAAGRAMGGYGCDWDGPTDLSSCRPSVWYGQVNLIEGDGLFYPSFISQDVLFHSLLYLMFPAISITSKSVVLQMAYTSDYLGQEGLLADNGDQVVMYAGVMGYTLNYVTGRTQGFLAKRAGAATVEYSARYAVKLPNPFPFGRFSSSDVVTLPGAAKARRVYTAVPYAYTGPDWFQAGPGGNGQIHRERGYKNVGNFIGVTADADA</sequence>
<keyword evidence="2" id="KW-1133">Transmembrane helix</keyword>
<evidence type="ECO:0000313" key="5">
    <source>
        <dbReference type="Proteomes" id="UP000247498"/>
    </source>
</evidence>
<dbReference type="OrthoDB" id="10617997at2759"/>
<feature type="region of interest" description="Disordered" evidence="1">
    <location>
        <begin position="737"/>
        <end position="800"/>
    </location>
</feature>
<keyword evidence="5" id="KW-1185">Reference proteome</keyword>
<name>A0A2V0PHR5_9CHLO</name>